<keyword evidence="2" id="KW-1185">Reference proteome</keyword>
<accession>A0A7W8M7C5</accession>
<dbReference type="EMBL" id="JACHGB010000001">
    <property type="protein sequence ID" value="MBB5270070.1"/>
    <property type="molecule type" value="Genomic_DNA"/>
</dbReference>
<dbReference type="Gene3D" id="3.40.390.10">
    <property type="entry name" value="Collagenase (Catalytic Domain)"/>
    <property type="match status" value="1"/>
</dbReference>
<dbReference type="Proteomes" id="UP000532440">
    <property type="component" value="Unassembled WGS sequence"/>
</dbReference>
<dbReference type="PANTHER" id="PTHR30164">
    <property type="entry name" value="MTFA PEPTIDASE"/>
    <property type="match status" value="1"/>
</dbReference>
<sequence length="280" mass="30882">MPLPWFGRRHAPQIDDRLWRRTVADFPFAGHLGEAELQGLRALCEEFLRRKTFSGAHDLAVTLRMRAAIAFQACLPVLHLGLGGYDDFVELVIHADQFVVRRSQVDEAGVVHESVEALAGEAMDRGPVVLSWADAAPGARSRGWNVTIHEFVHKLDLADGDADGIPPLPRAARARWEQAMLAAYDDFCMQLDRVERAIPGHVDPEGPAAEPYYSRLPLDPYAATDLAEFFAVSGEAFFVTPDALAQAFPAWYEALAGFFRQDPRQKPAAVQNASGHGFPP</sequence>
<dbReference type="SUPFAM" id="SSF55486">
    <property type="entry name" value="Metalloproteases ('zincins'), catalytic domain"/>
    <property type="match status" value="1"/>
</dbReference>
<gene>
    <name evidence="1" type="ORF">HNQ70_000054</name>
</gene>
<dbReference type="RefSeq" id="WP_183963172.1">
    <property type="nucleotide sequence ID" value="NZ_BAABEW010000003.1"/>
</dbReference>
<name>A0A7W8M7C5_9BURK</name>
<dbReference type="AlphaFoldDB" id="A0A7W8M7C5"/>
<dbReference type="InterPro" id="IPR042252">
    <property type="entry name" value="MtfA_N"/>
</dbReference>
<proteinExistence type="predicted"/>
<dbReference type="GO" id="GO:0008237">
    <property type="term" value="F:metallopeptidase activity"/>
    <property type="evidence" value="ECO:0007669"/>
    <property type="project" value="InterPro"/>
</dbReference>
<dbReference type="GO" id="GO:0004177">
    <property type="term" value="F:aminopeptidase activity"/>
    <property type="evidence" value="ECO:0007669"/>
    <property type="project" value="TreeGrafter"/>
</dbReference>
<dbReference type="Pfam" id="PF06167">
    <property type="entry name" value="Peptidase_M90"/>
    <property type="match status" value="1"/>
</dbReference>
<dbReference type="CDD" id="cd20169">
    <property type="entry name" value="Peptidase_M90_mtfA"/>
    <property type="match status" value="1"/>
</dbReference>
<comment type="caution">
    <text evidence="1">The sequence shown here is derived from an EMBL/GenBank/DDBJ whole genome shotgun (WGS) entry which is preliminary data.</text>
</comment>
<dbReference type="Gene3D" id="1.10.472.150">
    <property type="entry name" value="Glucose-regulated metallo-peptidase M90, N-terminal domain"/>
    <property type="match status" value="1"/>
</dbReference>
<evidence type="ECO:0000313" key="1">
    <source>
        <dbReference type="EMBL" id="MBB5270070.1"/>
    </source>
</evidence>
<dbReference type="InterPro" id="IPR010384">
    <property type="entry name" value="MtfA_fam"/>
</dbReference>
<dbReference type="PANTHER" id="PTHR30164:SF2">
    <property type="entry name" value="PROTEIN MTFA"/>
    <property type="match status" value="1"/>
</dbReference>
<evidence type="ECO:0000313" key="2">
    <source>
        <dbReference type="Proteomes" id="UP000532440"/>
    </source>
</evidence>
<reference evidence="1 2" key="1">
    <citation type="submission" date="2020-08" db="EMBL/GenBank/DDBJ databases">
        <title>Genomic Encyclopedia of Type Strains, Phase IV (KMG-IV): sequencing the most valuable type-strain genomes for metagenomic binning, comparative biology and taxonomic classification.</title>
        <authorList>
            <person name="Goeker M."/>
        </authorList>
    </citation>
    <scope>NUCLEOTIDE SEQUENCE [LARGE SCALE GENOMIC DNA]</scope>
    <source>
        <strain evidence="1 2">DSM 29781</strain>
    </source>
</reference>
<dbReference type="GO" id="GO:0005829">
    <property type="term" value="C:cytosol"/>
    <property type="evidence" value="ECO:0007669"/>
    <property type="project" value="TreeGrafter"/>
</dbReference>
<evidence type="ECO:0008006" key="3">
    <source>
        <dbReference type="Google" id="ProtNLM"/>
    </source>
</evidence>
<dbReference type="InterPro" id="IPR024079">
    <property type="entry name" value="MetalloPept_cat_dom_sf"/>
</dbReference>
<organism evidence="1 2">
    <name type="scientific">Quisquiliibacterium transsilvanicum</name>
    <dbReference type="NCBI Taxonomy" id="1549638"/>
    <lineage>
        <taxon>Bacteria</taxon>
        <taxon>Pseudomonadati</taxon>
        <taxon>Pseudomonadota</taxon>
        <taxon>Betaproteobacteria</taxon>
        <taxon>Burkholderiales</taxon>
        <taxon>Burkholderiaceae</taxon>
        <taxon>Quisquiliibacterium</taxon>
    </lineage>
</organism>
<protein>
    <recommendedName>
        <fullName evidence="3">Zinc-dependent peptidase</fullName>
    </recommendedName>
</protein>